<dbReference type="InterPro" id="IPR003594">
    <property type="entry name" value="HATPase_dom"/>
</dbReference>
<comment type="catalytic activity">
    <reaction evidence="1">
        <text>ATP + protein L-histidine = ADP + protein N-phospho-L-histidine.</text>
        <dbReference type="EC" id="2.7.13.3"/>
    </reaction>
</comment>
<evidence type="ECO:0000313" key="21">
    <source>
        <dbReference type="EMBL" id="CRL36994.1"/>
    </source>
</evidence>
<dbReference type="GO" id="GO:0005886">
    <property type="term" value="C:plasma membrane"/>
    <property type="evidence" value="ECO:0007669"/>
    <property type="project" value="TreeGrafter"/>
</dbReference>
<evidence type="ECO:0000256" key="16">
    <source>
        <dbReference type="ARBA" id="ARBA00074306"/>
    </source>
</evidence>
<dbReference type="GeneID" id="75163736"/>
<evidence type="ECO:0000313" key="22">
    <source>
        <dbReference type="Proteomes" id="UP000049828"/>
    </source>
</evidence>
<dbReference type="Gene3D" id="3.40.190.10">
    <property type="entry name" value="Periplasmic binding protein-like II"/>
    <property type="match status" value="4"/>
</dbReference>
<feature type="modified residue" description="4-aspartylphosphate" evidence="17">
    <location>
        <position position="881"/>
    </location>
</feature>
<evidence type="ECO:0000256" key="4">
    <source>
        <dbReference type="ARBA" id="ARBA00012438"/>
    </source>
</evidence>
<dbReference type="PROSITE" id="PS50110">
    <property type="entry name" value="RESPONSE_REGULATORY"/>
    <property type="match status" value="1"/>
</dbReference>
<protein>
    <recommendedName>
        <fullName evidence="16">Circadian input-output histidine kinase CikA</fullName>
        <ecNumber evidence="4">2.7.13.3</ecNumber>
    </recommendedName>
    <alternativeName>
        <fullName evidence="5">Stage 0 sporulation protein A homolog</fullName>
    </alternativeName>
</protein>
<keyword evidence="10 21" id="KW-0418">Kinase</keyword>
<sequence>MGKKEWKKIRHGIIIFVMAFFSAIPFVVYGKNIDSKETIRIGYIDYGGFIDLDENGEYTGYGVELLDKIAEYTGWKYEYVYDTWDNVLKKLESGEIDMICQAQKTPEREERFLLSKYWAGTEACVLYARMDDDRYYYNDYEAFNGIRVAGLKESFQNDDLKEYAQKNDFSFELKEYMTTEECFQALEEGAVDAVVQGSLVGMDDYKIICRFGAQPFYLMAGKQKQKVMEDADYALGEITADYPTFLSELYQKYYGDTSAMGLAFTREEIEYIRAQKQVNIAFINNRPPFSMENDDGEIEGIIVDLVSRIRESSGLNLQYTMLESGQRVIDYLEKHPADLVAGVVVENPAFTKSDYLVSDVIYTGEVALVCRQGMNYTPGDAENKYILAITKSYAALENYIQANYPEFEIVKCTTTEECMELLNSGECDFMAQNVNVVTPLLQKPRYEGLTVLPNLSKEEPMGIVGKNSDENKILMSIINKCITQISSQEVSQITISHTVANGYQLTWTDVLYKFRYPLIVIFILLVASILFMIFWQEARRKSYLKIAEKNEQLLEAVDQANRANQAKSDFLARMSHEIRTPMNAIVGLTEIAKHYEDDPKKIEDYLDKIDVSSKVLLNIINDILDMSSIENKKMKIAKEPFDLHEILMSVCTIYEPQCRQKGIVFEVQDEEVTHTYLIGDGLRVNQILLNLVSNAYKFTSSGGKITIKVKELYVKEEKAYFNFLVEDTGEGMSEEMQTRLFQPFEQESATTAQKHGGSGLGLSIAKNFVELMSGSISVKSKKGEGTTFVVSIPFEFEQAAEPEITERPVENDLSVVQEEQAVYDFAGKKVLLAEDTAFNEEVATELLAMVHMDVDCAHNGKEAVELFEKAKPGTYMAILMDIHMPVMNGYEAARTIRKSEREDAGTIAIYAMTANSFEEDVSAALNAGMNGHIAKPIDAQILYEVLDKLAKKQQ</sequence>
<dbReference type="EMBL" id="CVRS01000067">
    <property type="protein sequence ID" value="CRL36994.1"/>
    <property type="molecule type" value="Genomic_DNA"/>
</dbReference>
<keyword evidence="6 17" id="KW-0597">Phosphoprotein</keyword>
<dbReference type="InterPro" id="IPR005467">
    <property type="entry name" value="His_kinase_dom"/>
</dbReference>
<dbReference type="InterPro" id="IPR011006">
    <property type="entry name" value="CheY-like_superfamily"/>
</dbReference>
<dbReference type="InterPro" id="IPR001789">
    <property type="entry name" value="Sig_transdc_resp-reg_receiver"/>
</dbReference>
<dbReference type="GO" id="GO:0000155">
    <property type="term" value="F:phosphorelay sensor kinase activity"/>
    <property type="evidence" value="ECO:0007669"/>
    <property type="project" value="InterPro"/>
</dbReference>
<evidence type="ECO:0000256" key="5">
    <source>
        <dbReference type="ARBA" id="ARBA00018672"/>
    </source>
</evidence>
<dbReference type="Proteomes" id="UP000049828">
    <property type="component" value="Unassembled WGS sequence"/>
</dbReference>
<dbReference type="Pfam" id="PF00512">
    <property type="entry name" value="HisKA"/>
    <property type="match status" value="1"/>
</dbReference>
<dbReference type="Gene3D" id="3.30.565.10">
    <property type="entry name" value="Histidine kinase-like ATPase, C-terminal domain"/>
    <property type="match status" value="1"/>
</dbReference>
<dbReference type="InterPro" id="IPR004358">
    <property type="entry name" value="Sig_transdc_His_kin-like_C"/>
</dbReference>
<comment type="subcellular location">
    <subcellularLocation>
        <location evidence="2">Membrane</location>
    </subcellularLocation>
</comment>
<dbReference type="InterPro" id="IPR036097">
    <property type="entry name" value="HisK_dim/P_sf"/>
</dbReference>
<evidence type="ECO:0000259" key="19">
    <source>
        <dbReference type="PROSITE" id="PS50109"/>
    </source>
</evidence>
<dbReference type="InterPro" id="IPR003661">
    <property type="entry name" value="HisK_dim/P_dom"/>
</dbReference>
<evidence type="ECO:0000256" key="17">
    <source>
        <dbReference type="PROSITE-ProRule" id="PRU00169"/>
    </source>
</evidence>
<evidence type="ECO:0000256" key="2">
    <source>
        <dbReference type="ARBA" id="ARBA00004370"/>
    </source>
</evidence>
<dbReference type="GO" id="GO:0009927">
    <property type="term" value="F:histidine phosphotransfer kinase activity"/>
    <property type="evidence" value="ECO:0007669"/>
    <property type="project" value="TreeGrafter"/>
</dbReference>
<dbReference type="AlphaFoldDB" id="A0A0M6WJE3"/>
<feature type="transmembrane region" description="Helical" evidence="18">
    <location>
        <begin position="12"/>
        <end position="30"/>
    </location>
</feature>
<evidence type="ECO:0000256" key="11">
    <source>
        <dbReference type="ARBA" id="ARBA00022840"/>
    </source>
</evidence>
<gene>
    <name evidence="21" type="ORF">RIL183_02711</name>
</gene>
<evidence type="ECO:0000256" key="9">
    <source>
        <dbReference type="ARBA" id="ARBA00022741"/>
    </source>
</evidence>
<dbReference type="FunFam" id="1.10.287.130:FF:000004">
    <property type="entry name" value="Ethylene receptor 1"/>
    <property type="match status" value="1"/>
</dbReference>
<dbReference type="SMART" id="SM00388">
    <property type="entry name" value="HisKA"/>
    <property type="match status" value="1"/>
</dbReference>
<dbReference type="PRINTS" id="PR00344">
    <property type="entry name" value="BCTRLSENSOR"/>
</dbReference>
<dbReference type="Pfam" id="PF02518">
    <property type="entry name" value="HATPase_c"/>
    <property type="match status" value="1"/>
</dbReference>
<feature type="transmembrane region" description="Helical" evidence="18">
    <location>
        <begin position="514"/>
        <end position="535"/>
    </location>
</feature>
<dbReference type="SMART" id="SM00062">
    <property type="entry name" value="PBPb"/>
    <property type="match status" value="2"/>
</dbReference>
<evidence type="ECO:0000256" key="8">
    <source>
        <dbReference type="ARBA" id="ARBA00022692"/>
    </source>
</evidence>
<dbReference type="SUPFAM" id="SSF53850">
    <property type="entry name" value="Periplasmic binding protein-like II"/>
    <property type="match status" value="2"/>
</dbReference>
<comment type="similarity">
    <text evidence="3">In the N-terminal section; belongs to the phytochrome family.</text>
</comment>
<dbReference type="CDD" id="cd16922">
    <property type="entry name" value="HATPase_EvgS-ArcB-TorS-like"/>
    <property type="match status" value="1"/>
</dbReference>
<dbReference type="Pfam" id="PF00072">
    <property type="entry name" value="Response_reg"/>
    <property type="match status" value="1"/>
</dbReference>
<dbReference type="FunFam" id="3.30.565.10:FF:000010">
    <property type="entry name" value="Sensor histidine kinase RcsC"/>
    <property type="match status" value="1"/>
</dbReference>
<evidence type="ECO:0000256" key="3">
    <source>
        <dbReference type="ARBA" id="ARBA00006402"/>
    </source>
</evidence>
<evidence type="ECO:0000259" key="20">
    <source>
        <dbReference type="PROSITE" id="PS50110"/>
    </source>
</evidence>
<keyword evidence="13" id="KW-0902">Two-component regulatory system</keyword>
<comment type="function">
    <text evidence="15">May play the central regulatory role in sporulation. It may be an element of the effector pathway responsible for the activation of sporulation genes in response to nutritional stress. Spo0A may act in concert with spo0H (a sigma factor) to control the expression of some genes that are critical to the sporulation process.</text>
</comment>
<dbReference type="InterPro" id="IPR036890">
    <property type="entry name" value="HATPase_C_sf"/>
</dbReference>
<keyword evidence="12 18" id="KW-1133">Transmembrane helix</keyword>
<evidence type="ECO:0000256" key="1">
    <source>
        <dbReference type="ARBA" id="ARBA00000085"/>
    </source>
</evidence>
<dbReference type="SMART" id="SM00387">
    <property type="entry name" value="HATPase_c"/>
    <property type="match status" value="1"/>
</dbReference>
<dbReference type="Gene3D" id="3.40.50.2300">
    <property type="match status" value="1"/>
</dbReference>
<keyword evidence="8 18" id="KW-0812">Transmembrane</keyword>
<feature type="domain" description="Histidine kinase" evidence="19">
    <location>
        <begin position="573"/>
        <end position="796"/>
    </location>
</feature>
<evidence type="ECO:0000256" key="6">
    <source>
        <dbReference type="ARBA" id="ARBA00022553"/>
    </source>
</evidence>
<dbReference type="SUPFAM" id="SSF55874">
    <property type="entry name" value="ATPase domain of HSP90 chaperone/DNA topoisomerase II/histidine kinase"/>
    <property type="match status" value="1"/>
</dbReference>
<keyword evidence="22" id="KW-1185">Reference proteome</keyword>
<dbReference type="RefSeq" id="WP_007883911.1">
    <property type="nucleotide sequence ID" value="NZ_CBCTRZ010000033.1"/>
</dbReference>
<reference evidence="22" key="1">
    <citation type="submission" date="2015-05" db="EMBL/GenBank/DDBJ databases">
        <authorList>
            <consortium name="Pathogen Informatics"/>
        </authorList>
    </citation>
    <scope>NUCLEOTIDE SEQUENCE [LARGE SCALE GENOMIC DNA]</scope>
    <source>
        <strain evidence="22">L1-83</strain>
    </source>
</reference>
<dbReference type="PANTHER" id="PTHR43047:SF72">
    <property type="entry name" value="OSMOSENSING HISTIDINE PROTEIN KINASE SLN1"/>
    <property type="match status" value="1"/>
</dbReference>
<keyword evidence="11" id="KW-0067">ATP-binding</keyword>
<proteinExistence type="inferred from homology"/>
<dbReference type="CDD" id="cd00082">
    <property type="entry name" value="HisKA"/>
    <property type="match status" value="1"/>
</dbReference>
<accession>A0A0M6WJE3</accession>
<evidence type="ECO:0000256" key="14">
    <source>
        <dbReference type="ARBA" id="ARBA00023136"/>
    </source>
</evidence>
<evidence type="ECO:0000256" key="7">
    <source>
        <dbReference type="ARBA" id="ARBA00022679"/>
    </source>
</evidence>
<evidence type="ECO:0000256" key="15">
    <source>
        <dbReference type="ARBA" id="ARBA00024867"/>
    </source>
</evidence>
<dbReference type="CDD" id="cd17546">
    <property type="entry name" value="REC_hyHK_CKI1_RcsC-like"/>
    <property type="match status" value="1"/>
</dbReference>
<evidence type="ECO:0000256" key="13">
    <source>
        <dbReference type="ARBA" id="ARBA00023012"/>
    </source>
</evidence>
<dbReference type="STRING" id="360807.ERS852392_02476"/>
<evidence type="ECO:0000256" key="18">
    <source>
        <dbReference type="SAM" id="Phobius"/>
    </source>
</evidence>
<name>A0A0M6WJE3_9FIRM</name>
<keyword evidence="14 18" id="KW-0472">Membrane</keyword>
<keyword evidence="7" id="KW-0808">Transferase</keyword>
<dbReference type="Pfam" id="PF00497">
    <property type="entry name" value="SBP_bac_3"/>
    <property type="match status" value="2"/>
</dbReference>
<evidence type="ECO:0000256" key="10">
    <source>
        <dbReference type="ARBA" id="ARBA00022777"/>
    </source>
</evidence>
<organism evidence="21 22">
    <name type="scientific">Roseburia inulinivorans</name>
    <dbReference type="NCBI Taxonomy" id="360807"/>
    <lineage>
        <taxon>Bacteria</taxon>
        <taxon>Bacillati</taxon>
        <taxon>Bacillota</taxon>
        <taxon>Clostridia</taxon>
        <taxon>Lachnospirales</taxon>
        <taxon>Lachnospiraceae</taxon>
        <taxon>Roseburia</taxon>
    </lineage>
</organism>
<dbReference type="SMART" id="SM00448">
    <property type="entry name" value="REC"/>
    <property type="match status" value="1"/>
</dbReference>
<dbReference type="InterPro" id="IPR001638">
    <property type="entry name" value="Solute-binding_3/MltF_N"/>
</dbReference>
<dbReference type="PANTHER" id="PTHR43047">
    <property type="entry name" value="TWO-COMPONENT HISTIDINE PROTEIN KINASE"/>
    <property type="match status" value="1"/>
</dbReference>
<dbReference type="EC" id="2.7.13.3" evidence="4"/>
<feature type="domain" description="Response regulatory" evidence="20">
    <location>
        <begin position="829"/>
        <end position="950"/>
    </location>
</feature>
<dbReference type="Gene3D" id="1.10.287.130">
    <property type="match status" value="1"/>
</dbReference>
<dbReference type="SUPFAM" id="SSF52172">
    <property type="entry name" value="CheY-like"/>
    <property type="match status" value="1"/>
</dbReference>
<dbReference type="GO" id="GO:0005524">
    <property type="term" value="F:ATP binding"/>
    <property type="evidence" value="ECO:0007669"/>
    <property type="project" value="UniProtKB-KW"/>
</dbReference>
<keyword evidence="9" id="KW-0547">Nucleotide-binding</keyword>
<evidence type="ECO:0000256" key="12">
    <source>
        <dbReference type="ARBA" id="ARBA00022989"/>
    </source>
</evidence>
<dbReference type="SUPFAM" id="SSF47384">
    <property type="entry name" value="Homodimeric domain of signal transducing histidine kinase"/>
    <property type="match status" value="1"/>
</dbReference>
<dbReference type="OrthoDB" id="9810305at2"/>
<dbReference type="PROSITE" id="PS50109">
    <property type="entry name" value="HIS_KIN"/>
    <property type="match status" value="1"/>
</dbReference>